<dbReference type="RefSeq" id="WP_092723877.1">
    <property type="nucleotide sequence ID" value="NZ_FNNO01000008.1"/>
</dbReference>
<proteinExistence type="predicted"/>
<protein>
    <submittedName>
        <fullName evidence="1">Uncharacterized protein</fullName>
    </submittedName>
</protein>
<evidence type="ECO:0000313" key="2">
    <source>
        <dbReference type="Proteomes" id="UP000198711"/>
    </source>
</evidence>
<gene>
    <name evidence="1" type="ORF">SAMN05444410_10845</name>
</gene>
<organism evidence="1 2">
    <name type="scientific">Hydrobacter penzbergensis</name>
    <dbReference type="NCBI Taxonomy" id="1235997"/>
    <lineage>
        <taxon>Bacteria</taxon>
        <taxon>Pseudomonadati</taxon>
        <taxon>Bacteroidota</taxon>
        <taxon>Chitinophagia</taxon>
        <taxon>Chitinophagales</taxon>
        <taxon>Chitinophagaceae</taxon>
        <taxon>Hydrobacter</taxon>
    </lineage>
</organism>
<dbReference type="EMBL" id="FNNO01000008">
    <property type="protein sequence ID" value="SDX01739.1"/>
    <property type="molecule type" value="Genomic_DNA"/>
</dbReference>
<dbReference type="AlphaFoldDB" id="A0A8X8LDW5"/>
<comment type="caution">
    <text evidence="1">The sequence shown here is derived from an EMBL/GenBank/DDBJ whole genome shotgun (WGS) entry which is preliminary data.</text>
</comment>
<sequence>MLNYFLSITKDILNEASNLSKKEKELVYDQVSYAVRQTKSHINATRTNGKDKSSPIISNAWQRASQRIKTVNNPNIKRFAETIEEKSKYWADPISYNTAQFDDFEMRIFQVETTLEKLCK</sequence>
<dbReference type="Proteomes" id="UP000198711">
    <property type="component" value="Unassembled WGS sequence"/>
</dbReference>
<accession>A0A8X8LDW5</accession>
<reference evidence="1 2" key="1">
    <citation type="submission" date="2016-10" db="EMBL/GenBank/DDBJ databases">
        <authorList>
            <person name="Varghese N."/>
            <person name="Submissions S."/>
        </authorList>
    </citation>
    <scope>NUCLEOTIDE SEQUENCE [LARGE SCALE GENOMIC DNA]</scope>
    <source>
        <strain evidence="1 2">DSM 25353</strain>
    </source>
</reference>
<keyword evidence="2" id="KW-1185">Reference proteome</keyword>
<name>A0A8X8LDW5_9BACT</name>
<evidence type="ECO:0000313" key="1">
    <source>
        <dbReference type="EMBL" id="SDX01739.1"/>
    </source>
</evidence>